<reference evidence="3 4" key="1">
    <citation type="submission" date="2020-05" db="EMBL/GenBank/DDBJ databases">
        <title>Draft genome sequence of Mycobacterium hippocampi DL, isolated from European seabass, Dicentrarchus labrax, reared in fish farms.</title>
        <authorList>
            <person name="Stathopoulou P."/>
            <person name="Asimakis E."/>
            <person name="Tzokas K."/>
            <person name="Batargias C."/>
            <person name="Tsiamis G."/>
        </authorList>
    </citation>
    <scope>NUCLEOTIDE SEQUENCE [LARGE SCALE GENOMIC DNA]</scope>
    <source>
        <strain evidence="3 4">DL</strain>
    </source>
</reference>
<sequence>MTEQMLPLEPMGDYLLGEDRGNDNCPTSLVLPDEFKHPYLARVLAIGPKVQSEKLVKDVTVVFKEKAAVEVYVESKHYLLIREGDVIACLIR</sequence>
<evidence type="ECO:0008006" key="5">
    <source>
        <dbReference type="Google" id="ProtNLM"/>
    </source>
</evidence>
<comment type="similarity">
    <text evidence="1">Belongs to the GroES chaperonin family.</text>
</comment>
<dbReference type="Gene3D" id="2.30.33.40">
    <property type="entry name" value="GroES chaperonin"/>
    <property type="match status" value="1"/>
</dbReference>
<dbReference type="EMBL" id="JABFYL010000040">
    <property type="protein sequence ID" value="NVN52047.1"/>
    <property type="molecule type" value="Genomic_DNA"/>
</dbReference>
<dbReference type="GO" id="GO:0005524">
    <property type="term" value="F:ATP binding"/>
    <property type="evidence" value="ECO:0007669"/>
    <property type="project" value="InterPro"/>
</dbReference>
<gene>
    <name evidence="3" type="ORF">HLY00_4106</name>
</gene>
<keyword evidence="2" id="KW-0143">Chaperone</keyword>
<dbReference type="InterPro" id="IPR020818">
    <property type="entry name" value="Chaperonin_GroES"/>
</dbReference>
<dbReference type="Proteomes" id="UP000570517">
    <property type="component" value="Unassembled WGS sequence"/>
</dbReference>
<name>A0A850PT63_9MYCO</name>
<dbReference type="GO" id="GO:0044183">
    <property type="term" value="F:protein folding chaperone"/>
    <property type="evidence" value="ECO:0007669"/>
    <property type="project" value="InterPro"/>
</dbReference>
<dbReference type="SUPFAM" id="SSF50129">
    <property type="entry name" value="GroES-like"/>
    <property type="match status" value="1"/>
</dbReference>
<dbReference type="Pfam" id="PF00166">
    <property type="entry name" value="Cpn10"/>
    <property type="match status" value="1"/>
</dbReference>
<keyword evidence="4" id="KW-1185">Reference proteome</keyword>
<dbReference type="InterPro" id="IPR011032">
    <property type="entry name" value="GroES-like_sf"/>
</dbReference>
<proteinExistence type="inferred from homology"/>
<comment type="caution">
    <text evidence="3">The sequence shown here is derived from an EMBL/GenBank/DDBJ whole genome shotgun (WGS) entry which is preliminary data.</text>
</comment>
<accession>A0A850PT63</accession>
<evidence type="ECO:0000256" key="2">
    <source>
        <dbReference type="ARBA" id="ARBA00023186"/>
    </source>
</evidence>
<evidence type="ECO:0000313" key="3">
    <source>
        <dbReference type="EMBL" id="NVN52047.1"/>
    </source>
</evidence>
<evidence type="ECO:0000313" key="4">
    <source>
        <dbReference type="Proteomes" id="UP000570517"/>
    </source>
</evidence>
<dbReference type="SMART" id="SM00883">
    <property type="entry name" value="Cpn10"/>
    <property type="match status" value="1"/>
</dbReference>
<evidence type="ECO:0000256" key="1">
    <source>
        <dbReference type="ARBA" id="ARBA00006975"/>
    </source>
</evidence>
<dbReference type="AlphaFoldDB" id="A0A850PT63"/>
<dbReference type="InterPro" id="IPR037124">
    <property type="entry name" value="Chaperonin_GroES_sf"/>
</dbReference>
<protein>
    <recommendedName>
        <fullName evidence="5">10 kDa chaperonin</fullName>
    </recommendedName>
</protein>
<dbReference type="RefSeq" id="WP_178360333.1">
    <property type="nucleotide sequence ID" value="NZ_JABFYL010000040.1"/>
</dbReference>
<organism evidence="3 4">
    <name type="scientific">Mycolicibacterium hippocampi</name>
    <dbReference type="NCBI Taxonomy" id="659824"/>
    <lineage>
        <taxon>Bacteria</taxon>
        <taxon>Bacillati</taxon>
        <taxon>Actinomycetota</taxon>
        <taxon>Actinomycetes</taxon>
        <taxon>Mycobacteriales</taxon>
        <taxon>Mycobacteriaceae</taxon>
        <taxon>Mycolicibacterium</taxon>
    </lineage>
</organism>